<dbReference type="EMBL" id="JAPFFF010000003">
    <property type="protein sequence ID" value="KAK8894891.1"/>
    <property type="molecule type" value="Genomic_DNA"/>
</dbReference>
<evidence type="ECO:0000313" key="1">
    <source>
        <dbReference type="EMBL" id="KAK8894891.1"/>
    </source>
</evidence>
<dbReference type="Proteomes" id="UP001470230">
    <property type="component" value="Unassembled WGS sequence"/>
</dbReference>
<gene>
    <name evidence="1" type="ORF">M9Y10_023332</name>
</gene>
<organism evidence="1 2">
    <name type="scientific">Tritrichomonas musculus</name>
    <dbReference type="NCBI Taxonomy" id="1915356"/>
    <lineage>
        <taxon>Eukaryota</taxon>
        <taxon>Metamonada</taxon>
        <taxon>Parabasalia</taxon>
        <taxon>Tritrichomonadida</taxon>
        <taxon>Tritrichomonadidae</taxon>
        <taxon>Tritrichomonas</taxon>
    </lineage>
</organism>
<sequence length="224" mass="26142">MESSITSNRVRAIAAEAIENYGRPMTTHEIENYIKLNDHELYKEIKTKCYDYVRMILSVTKISPFVKYKCLKRIIGIDKRANFFGFPNGNYDPNLWINIEKRPNKEIIPQIPPQNYYNPPIENPISYVDVDEETALKSWNNIRTRLNSNDPILISLINAMKEVKTYREKGFSENDTVRYAISKYGYLQNSFLLQDILNVLSRVSFEANESKTNSDFMTNAFLNL</sequence>
<evidence type="ECO:0008006" key="3">
    <source>
        <dbReference type="Google" id="ProtNLM"/>
    </source>
</evidence>
<evidence type="ECO:0000313" key="2">
    <source>
        <dbReference type="Proteomes" id="UP001470230"/>
    </source>
</evidence>
<proteinExistence type="predicted"/>
<keyword evidence="2" id="KW-1185">Reference proteome</keyword>
<comment type="caution">
    <text evidence="1">The sequence shown here is derived from an EMBL/GenBank/DDBJ whole genome shotgun (WGS) entry which is preliminary data.</text>
</comment>
<name>A0ABR2KVS1_9EUKA</name>
<reference evidence="1 2" key="1">
    <citation type="submission" date="2024-04" db="EMBL/GenBank/DDBJ databases">
        <title>Tritrichomonas musculus Genome.</title>
        <authorList>
            <person name="Alves-Ferreira E."/>
            <person name="Grigg M."/>
            <person name="Lorenzi H."/>
            <person name="Galac M."/>
        </authorList>
    </citation>
    <scope>NUCLEOTIDE SEQUENCE [LARGE SCALE GENOMIC DNA]</scope>
    <source>
        <strain evidence="1 2">EAF2021</strain>
    </source>
</reference>
<accession>A0ABR2KVS1</accession>
<protein>
    <recommendedName>
        <fullName evidence="3">Initiator binding domain-containing protein</fullName>
    </recommendedName>
</protein>